<dbReference type="AlphaFoldDB" id="A0A8J5PEY9"/>
<name>A0A8J5PEY9_FUSOX</name>
<dbReference type="Proteomes" id="UP000694050">
    <property type="component" value="Unassembled WGS sequence"/>
</dbReference>
<sequence length="117" mass="13230">MDVTHIEPNSTLARVHSLPPGFDSSRQVLTRQRQRDSLFALLLHALRRHLCSVPAYFRPACSKSRPRVSSSPVTFGSAVPGLPPPSAIRFLALVRPSFFHSDWLDLGDTRFTIYHRH</sequence>
<gene>
    <name evidence="1" type="ORF">Forpe1208_v001266</name>
</gene>
<dbReference type="EMBL" id="JAELUQ010000001">
    <property type="protein sequence ID" value="KAG7422174.1"/>
    <property type="molecule type" value="Genomic_DNA"/>
</dbReference>
<proteinExistence type="predicted"/>
<protein>
    <submittedName>
        <fullName evidence="1">Uncharacterized protein</fullName>
    </submittedName>
</protein>
<organism evidence="1 2">
    <name type="scientific">Fusarium oxysporum f. sp. rapae</name>
    <dbReference type="NCBI Taxonomy" id="485398"/>
    <lineage>
        <taxon>Eukaryota</taxon>
        <taxon>Fungi</taxon>
        <taxon>Dikarya</taxon>
        <taxon>Ascomycota</taxon>
        <taxon>Pezizomycotina</taxon>
        <taxon>Sordariomycetes</taxon>
        <taxon>Hypocreomycetidae</taxon>
        <taxon>Hypocreales</taxon>
        <taxon>Nectriaceae</taxon>
        <taxon>Fusarium</taxon>
        <taxon>Fusarium oxysporum species complex</taxon>
    </lineage>
</organism>
<reference evidence="1" key="1">
    <citation type="submission" date="2021-04" db="EMBL/GenBank/DDBJ databases">
        <title>First draft genome resource for Brassicaceae pathogens Fusarium oxysporum f. sp. raphani and Fusarium oxysporum f. sp. rapae.</title>
        <authorList>
            <person name="Asai S."/>
        </authorList>
    </citation>
    <scope>NUCLEOTIDE SEQUENCE</scope>
    <source>
        <strain evidence="1">Tf1208</strain>
    </source>
</reference>
<accession>A0A8J5PEY9</accession>
<evidence type="ECO:0000313" key="2">
    <source>
        <dbReference type="Proteomes" id="UP000694050"/>
    </source>
</evidence>
<evidence type="ECO:0000313" key="1">
    <source>
        <dbReference type="EMBL" id="KAG7422174.1"/>
    </source>
</evidence>
<comment type="caution">
    <text evidence="1">The sequence shown here is derived from an EMBL/GenBank/DDBJ whole genome shotgun (WGS) entry which is preliminary data.</text>
</comment>